<dbReference type="PANTHER" id="PTHR13061">
    <property type="entry name" value="DYNACTIN SUBUNIT P25"/>
    <property type="match status" value="1"/>
</dbReference>
<evidence type="ECO:0000313" key="1">
    <source>
        <dbReference type="EMBL" id="QDO83310.1"/>
    </source>
</evidence>
<organism evidence="1 2">
    <name type="scientific">Shewanella psychropiezotolerans</name>
    <dbReference type="NCBI Taxonomy" id="2593655"/>
    <lineage>
        <taxon>Bacteria</taxon>
        <taxon>Pseudomonadati</taxon>
        <taxon>Pseudomonadota</taxon>
        <taxon>Gammaproteobacteria</taxon>
        <taxon>Alteromonadales</taxon>
        <taxon>Shewanellaceae</taxon>
        <taxon>Shewanella</taxon>
    </lineage>
</organism>
<dbReference type="EMBL" id="CP041614">
    <property type="protein sequence ID" value="QDO83310.1"/>
    <property type="molecule type" value="Genomic_DNA"/>
</dbReference>
<sequence length="218" mass="23782">MPIYAIEDLIPVIDASSYVHPTAVIIGDVIIQKNCYVGPNAVLRGDFGRIVLKQGCNVQDTCVIHSFPGTDCIIDQNGHIGHGAILHGCHIGQNVLVGMNAVVMDHAIIGESSFVAATTFVKSGFQCPPKSLLIGNPVQIKRTLSEDEIKWKASGTAEYQELTLRCLQSMTETPHSPKFSHNVHALHQALITPNDEHLHEGNEMNLFTQTLNQSQNVI</sequence>
<dbReference type="PANTHER" id="PTHR13061:SF29">
    <property type="entry name" value="GAMMA CARBONIC ANHYDRASE-LIKE 1, MITOCHONDRIAL-RELATED"/>
    <property type="match status" value="1"/>
</dbReference>
<dbReference type="InterPro" id="IPR011004">
    <property type="entry name" value="Trimer_LpxA-like_sf"/>
</dbReference>
<evidence type="ECO:0000313" key="2">
    <source>
        <dbReference type="Proteomes" id="UP000315947"/>
    </source>
</evidence>
<proteinExistence type="predicted"/>
<dbReference type="Pfam" id="PF00132">
    <property type="entry name" value="Hexapep"/>
    <property type="match status" value="2"/>
</dbReference>
<keyword evidence="1" id="KW-0808">Transferase</keyword>
<accession>A0ABX5WW26</accession>
<name>A0ABX5WW26_9GAMM</name>
<dbReference type="GO" id="GO:0016740">
    <property type="term" value="F:transferase activity"/>
    <property type="evidence" value="ECO:0007669"/>
    <property type="project" value="UniProtKB-KW"/>
</dbReference>
<dbReference type="InterPro" id="IPR050484">
    <property type="entry name" value="Transf_Hexapept/Carb_Anhydrase"/>
</dbReference>
<gene>
    <name evidence="1" type="ORF">FM037_08815</name>
</gene>
<dbReference type="CDD" id="cd04745">
    <property type="entry name" value="LbH_paaY_like"/>
    <property type="match status" value="1"/>
</dbReference>
<keyword evidence="2" id="KW-1185">Reference proteome</keyword>
<dbReference type="Proteomes" id="UP000315947">
    <property type="component" value="Chromosome"/>
</dbReference>
<dbReference type="Gene3D" id="2.160.10.10">
    <property type="entry name" value="Hexapeptide repeat proteins"/>
    <property type="match status" value="1"/>
</dbReference>
<dbReference type="SUPFAM" id="SSF51161">
    <property type="entry name" value="Trimeric LpxA-like enzymes"/>
    <property type="match status" value="1"/>
</dbReference>
<dbReference type="RefSeq" id="WP_144045689.1">
    <property type="nucleotide sequence ID" value="NZ_CP041614.1"/>
</dbReference>
<reference evidence="1 2" key="1">
    <citation type="submission" date="2019-07" db="EMBL/GenBank/DDBJ databases">
        <title>Shewanella sp. YLB-06 whole genomic sequence.</title>
        <authorList>
            <person name="Yu L."/>
        </authorList>
    </citation>
    <scope>NUCLEOTIDE SEQUENCE [LARGE SCALE GENOMIC DNA]</scope>
    <source>
        <strain evidence="1 2">YLB-06</strain>
    </source>
</reference>
<dbReference type="InterPro" id="IPR001451">
    <property type="entry name" value="Hexapep"/>
</dbReference>
<protein>
    <submittedName>
        <fullName evidence="1">Transferase hexapeptide repeat family protein</fullName>
    </submittedName>
</protein>